<dbReference type="EMBL" id="LSEF01000024">
    <property type="protein sequence ID" value="OAF19600.1"/>
    <property type="molecule type" value="Genomic_DNA"/>
</dbReference>
<evidence type="ECO:0000313" key="2">
    <source>
        <dbReference type="Proteomes" id="UP000077173"/>
    </source>
</evidence>
<protein>
    <recommendedName>
        <fullName evidence="3">T3SS negative regulator,GrlR</fullName>
    </recommendedName>
</protein>
<organism evidence="1 2">
    <name type="scientific">Bradyrhizobium neotropicale</name>
    <dbReference type="NCBI Taxonomy" id="1497615"/>
    <lineage>
        <taxon>Bacteria</taxon>
        <taxon>Pseudomonadati</taxon>
        <taxon>Pseudomonadota</taxon>
        <taxon>Alphaproteobacteria</taxon>
        <taxon>Hyphomicrobiales</taxon>
        <taxon>Nitrobacteraceae</taxon>
        <taxon>Bradyrhizobium</taxon>
    </lineage>
</organism>
<comment type="caution">
    <text evidence="1">The sequence shown here is derived from an EMBL/GenBank/DDBJ whole genome shotgun (WGS) entry which is preliminary data.</text>
</comment>
<evidence type="ECO:0000313" key="1">
    <source>
        <dbReference type="EMBL" id="OAF19600.1"/>
    </source>
</evidence>
<proteinExistence type="predicted"/>
<gene>
    <name evidence="1" type="ORF">AXW67_02185</name>
</gene>
<dbReference type="RefSeq" id="WP_063676764.1">
    <property type="nucleotide sequence ID" value="NZ_LSEF01000024.1"/>
</dbReference>
<dbReference type="Proteomes" id="UP000077173">
    <property type="component" value="Unassembled WGS sequence"/>
</dbReference>
<name>A0A176ZFZ1_9BRAD</name>
<dbReference type="InterPro" id="IPR043019">
    <property type="entry name" value="GrlR_sf"/>
</dbReference>
<accession>A0A176ZFZ1</accession>
<evidence type="ECO:0008006" key="3">
    <source>
        <dbReference type="Google" id="ProtNLM"/>
    </source>
</evidence>
<sequence length="116" mass="12544">MKNGLYSIHIHMLDGVKGRDSGILILRDGVLLGGGPYFWSRGSYTVGKGTWKGELVTNQHSPLSDPFVRPLFGGEEAPSGFSGTFSEDGAEVFGTVLVEGRRSLSFRATLKRLADI</sequence>
<dbReference type="AlphaFoldDB" id="A0A176ZFZ1"/>
<keyword evidence="2" id="KW-1185">Reference proteome</keyword>
<dbReference type="GeneID" id="32584627"/>
<reference evidence="1 2" key="1">
    <citation type="submission" date="2016-02" db="EMBL/GenBank/DDBJ databases">
        <title>Draft genome sequence of the strain BR 10247T Bradyrhizobium neotropicale isolated from nodules of Centrolobium paraense.</title>
        <authorList>
            <person name="Simoes-Araujo J.L."/>
            <person name="Barauna A.C."/>
            <person name="Silva K."/>
            <person name="Zilli J.E."/>
        </authorList>
    </citation>
    <scope>NUCLEOTIDE SEQUENCE [LARGE SCALE GENOMIC DNA]</scope>
    <source>
        <strain evidence="1 2">BR 10247</strain>
    </source>
</reference>
<dbReference type="Gene3D" id="2.40.128.380">
    <property type="entry name" value="T3SS negative regulator GrlR"/>
    <property type="match status" value="1"/>
</dbReference>